<feature type="compositionally biased region" description="Basic and acidic residues" evidence="1">
    <location>
        <begin position="1166"/>
        <end position="1182"/>
    </location>
</feature>
<feature type="region of interest" description="Disordered" evidence="1">
    <location>
        <begin position="450"/>
        <end position="552"/>
    </location>
</feature>
<feature type="region of interest" description="Disordered" evidence="1">
    <location>
        <begin position="901"/>
        <end position="929"/>
    </location>
</feature>
<organism evidence="3 4">
    <name type="scientific">Clathrus columnatus</name>
    <dbReference type="NCBI Taxonomy" id="1419009"/>
    <lineage>
        <taxon>Eukaryota</taxon>
        <taxon>Fungi</taxon>
        <taxon>Dikarya</taxon>
        <taxon>Basidiomycota</taxon>
        <taxon>Agaricomycotina</taxon>
        <taxon>Agaricomycetes</taxon>
        <taxon>Phallomycetidae</taxon>
        <taxon>Phallales</taxon>
        <taxon>Clathraceae</taxon>
        <taxon>Clathrus</taxon>
    </lineage>
</organism>
<dbReference type="InterPro" id="IPR000210">
    <property type="entry name" value="BTB/POZ_dom"/>
</dbReference>
<feature type="compositionally biased region" description="Polar residues" evidence="1">
    <location>
        <begin position="1246"/>
        <end position="1267"/>
    </location>
</feature>
<name>A0AAV5AKL4_9AGAM</name>
<feature type="compositionally biased region" description="Pro residues" evidence="1">
    <location>
        <begin position="1114"/>
        <end position="1127"/>
    </location>
</feature>
<proteinExistence type="predicted"/>
<feature type="compositionally biased region" description="Low complexity" evidence="1">
    <location>
        <begin position="528"/>
        <end position="547"/>
    </location>
</feature>
<evidence type="ECO:0000313" key="3">
    <source>
        <dbReference type="EMBL" id="GJJ14202.1"/>
    </source>
</evidence>
<feature type="domain" description="BTB" evidence="2">
    <location>
        <begin position="26"/>
        <end position="93"/>
    </location>
</feature>
<dbReference type="PROSITE" id="PS50097">
    <property type="entry name" value="BTB"/>
    <property type="match status" value="1"/>
</dbReference>
<feature type="compositionally biased region" description="Polar residues" evidence="1">
    <location>
        <begin position="502"/>
        <end position="511"/>
    </location>
</feature>
<feature type="region of interest" description="Disordered" evidence="1">
    <location>
        <begin position="1151"/>
        <end position="1208"/>
    </location>
</feature>
<evidence type="ECO:0000313" key="4">
    <source>
        <dbReference type="Proteomes" id="UP001050691"/>
    </source>
</evidence>
<dbReference type="SUPFAM" id="SSF54695">
    <property type="entry name" value="POZ domain"/>
    <property type="match status" value="1"/>
</dbReference>
<feature type="region of interest" description="Disordered" evidence="1">
    <location>
        <begin position="793"/>
        <end position="850"/>
    </location>
</feature>
<comment type="caution">
    <text evidence="3">The sequence shown here is derived from an EMBL/GenBank/DDBJ whole genome shotgun (WGS) entry which is preliminary data.</text>
</comment>
<feature type="compositionally biased region" description="Low complexity" evidence="1">
    <location>
        <begin position="1154"/>
        <end position="1165"/>
    </location>
</feature>
<feature type="region of interest" description="Disordered" evidence="1">
    <location>
        <begin position="1113"/>
        <end position="1134"/>
    </location>
</feature>
<dbReference type="EMBL" id="BPWL01000009">
    <property type="protein sequence ID" value="GJJ14202.1"/>
    <property type="molecule type" value="Genomic_DNA"/>
</dbReference>
<gene>
    <name evidence="3" type="ORF">Clacol_008464</name>
</gene>
<dbReference type="Pfam" id="PF00651">
    <property type="entry name" value="BTB"/>
    <property type="match status" value="1"/>
</dbReference>
<evidence type="ECO:0000259" key="2">
    <source>
        <dbReference type="PROSITE" id="PS50097"/>
    </source>
</evidence>
<dbReference type="Proteomes" id="UP001050691">
    <property type="component" value="Unassembled WGS sequence"/>
</dbReference>
<protein>
    <recommendedName>
        <fullName evidence="2">BTB domain-containing protein</fullName>
    </recommendedName>
</protein>
<feature type="region of interest" description="Disordered" evidence="1">
    <location>
        <begin position="352"/>
        <end position="375"/>
    </location>
</feature>
<feature type="compositionally biased region" description="Polar residues" evidence="1">
    <location>
        <begin position="465"/>
        <end position="474"/>
    </location>
</feature>
<feature type="region of interest" description="Disordered" evidence="1">
    <location>
        <begin position="1245"/>
        <end position="1304"/>
    </location>
</feature>
<feature type="compositionally biased region" description="Acidic residues" evidence="1">
    <location>
        <begin position="1271"/>
        <end position="1285"/>
    </location>
</feature>
<evidence type="ECO:0000256" key="1">
    <source>
        <dbReference type="SAM" id="MobiDB-lite"/>
    </source>
</evidence>
<keyword evidence="4" id="KW-1185">Reference proteome</keyword>
<sequence length="1352" mass="150718">MVQMSSEYHGPKDLYIKSSKYYLLTGDVVMISGRIAFKVHRENIVNKSSLFRMLLNNSLRSPRVYFDNCPVIKVLENPEDLKKLLEVMYRPDICSTFSADGIDLLGVMKSSFRHGLKDIFDLCHERLTHFFPTQLEEWDPLCREARPNPYLVIQLSRRINKAIFLPAAFYYLTIAFPPLLSAVSKLTSKDYNSYLVMKKTLIDRCSRFLANEGDVLQTCGDPTCFAIWNNFQQHYQQKTQSPLYGFILNDPLSQLLDYIEELEFNLELLQLCPLNKNEAITRAGDERRRMWGLLPQFLDYDSWQTVKNADLAFRIGFEHEMVYPETNVREIITMTDEEFLLKTSSSTYLSVESNPVDSTTPLVVDPTHLNNSDLEKMETPIESALQQKETISMKSMSSSTPSSVDEPITLQDSPVALNSLEILKETALQTQSMQDMDEIDNNNINRLELSALDGNNSDNGHRFSYNKSGHPQDTQAEEKQAELVDTLPNELLSEGPPPHGNFANQLTTTQSEHTRSSRLSPVQIESHLLSSEEPLTSSPTTSNPNTPDSQGLMAVDGDNVIVGSDADVDAHTGVDVEANTGTGGKPVSKPVVDEVLPNPFEFLPPASLLGVPSSRPHTASSLSSRAGANVHRLPSVLRPANRHAYDTEGVRRASMVGGWDFAPPTLFATSTDSPRYRTVSLEGVRSDSYSIPSRPQSSASWYPHYHRINSQPVYVDTVSHSNLQSHHQRLNSQPAYFNGSGNSSFADFADTPDFRLSTPGYGKDQVGDEKSEITASTRLNEADAEMGMAKEGNENTMEGHHDNNMTKPCTDQGKQRWKFWSRNKQPSCPSDTRAEKTKSASNMPPDSRLKLKKRLSPDSLAEDIDLLLASIGLLSSIVEGGGSGKKPQENDLVTTTTARISKPIHDKVPPCDVPRGPGEESCPPSPAVQLHLDLPKRFSDQETVSPSSEGSARPSLLTPQASLSLGDELLSSISPNSPDSTYPSRLHIEEHLETARSSQVLPLTPIETIQEKPLPAPLNTTMREGMDLKTPKSQFMQFSDVNGPGTAVPEAESPVIRNLREFSKLYDSKKFLFGAHSRARSTNDITQFSTQRIRPGRVKPLDGEHAISMIEVLPPVPKTPPPIPPTPEGRTLSRQNSMKALPSQLRYQLSKGSLRQLPPTRLRPLNHLDDKPRPQTEFRADEAATPGPSRDPRFGHVPYTSPAVQTQFPIQTTSTSAPLMEQDEPSSVESAYSSEQVLHIHRPLPQRQQSQHMPPSPSAFSEVSMTRSDPDPEGDGDMLDDDDDAQSYMSNPLDGMRSPISPDQTIFLEGRPRVRRDDSDRMAQPVSFFDLGFEMDIGRLKKHSRWKFWSKM</sequence>
<reference evidence="3" key="1">
    <citation type="submission" date="2021-10" db="EMBL/GenBank/DDBJ databases">
        <title>De novo Genome Assembly of Clathrus columnatus (Basidiomycota, Fungi) Using Illumina and Nanopore Sequence Data.</title>
        <authorList>
            <person name="Ogiso-Tanaka E."/>
            <person name="Itagaki H."/>
            <person name="Hosoya T."/>
            <person name="Hosaka K."/>
        </authorList>
    </citation>
    <scope>NUCLEOTIDE SEQUENCE</scope>
    <source>
        <strain evidence="3">MO-923</strain>
    </source>
</reference>
<accession>A0AAV5AKL4</accession>
<dbReference type="InterPro" id="IPR011333">
    <property type="entry name" value="SKP1/BTB/POZ_sf"/>
</dbReference>
<feature type="compositionally biased region" description="Basic and acidic residues" evidence="1">
    <location>
        <begin position="793"/>
        <end position="804"/>
    </location>
</feature>
<feature type="compositionally biased region" description="Polar residues" evidence="1">
    <location>
        <begin position="352"/>
        <end position="361"/>
    </location>
</feature>